<evidence type="ECO:0000256" key="1">
    <source>
        <dbReference type="SAM" id="MobiDB-lite"/>
    </source>
</evidence>
<evidence type="ECO:0000313" key="4">
    <source>
        <dbReference type="Proteomes" id="UP000248536"/>
    </source>
</evidence>
<dbReference type="Proteomes" id="UP000248536">
    <property type="component" value="Chromosome"/>
</dbReference>
<dbReference type="OrthoDB" id="5569165at2"/>
<accession>A0A2Z4LRQ4</accession>
<gene>
    <name evidence="3" type="ORF">HME9304_01380</name>
</gene>
<feature type="compositionally biased region" description="Basic residues" evidence="1">
    <location>
        <begin position="108"/>
        <end position="119"/>
    </location>
</feature>
<name>A0A2Z4LRQ4_9FLAO</name>
<reference evidence="3 4" key="1">
    <citation type="submission" date="2018-06" db="EMBL/GenBank/DDBJ databases">
        <title>Spongiibacterium sp. HME9304 Genome sequencing and assembly.</title>
        <authorList>
            <person name="Kang H."/>
            <person name="Kim H."/>
            <person name="Joh K."/>
        </authorList>
    </citation>
    <scope>NUCLEOTIDE SEQUENCE [LARGE SCALE GENOMIC DNA]</scope>
    <source>
        <strain evidence="3 4">HME9304</strain>
    </source>
</reference>
<keyword evidence="2" id="KW-0732">Signal</keyword>
<protein>
    <recommendedName>
        <fullName evidence="5">DUF4890 domain-containing protein</fullName>
    </recommendedName>
</protein>
<proteinExistence type="predicted"/>
<dbReference type="RefSeq" id="WP_112377857.1">
    <property type="nucleotide sequence ID" value="NZ_CP030104.1"/>
</dbReference>
<evidence type="ECO:0000256" key="2">
    <source>
        <dbReference type="SAM" id="SignalP"/>
    </source>
</evidence>
<dbReference type="AlphaFoldDB" id="A0A2Z4LRQ4"/>
<feature type="signal peptide" evidence="2">
    <location>
        <begin position="1"/>
        <end position="20"/>
    </location>
</feature>
<feature type="chain" id="PRO_5016239936" description="DUF4890 domain-containing protein" evidence="2">
    <location>
        <begin position="21"/>
        <end position="119"/>
    </location>
</feature>
<dbReference type="EMBL" id="CP030104">
    <property type="protein sequence ID" value="AWX44380.1"/>
    <property type="molecule type" value="Genomic_DNA"/>
</dbReference>
<organism evidence="3 4">
    <name type="scientific">Flagellimonas maritima</name>
    <dbReference type="NCBI Taxonomy" id="1383885"/>
    <lineage>
        <taxon>Bacteria</taxon>
        <taxon>Pseudomonadati</taxon>
        <taxon>Bacteroidota</taxon>
        <taxon>Flavobacteriia</taxon>
        <taxon>Flavobacteriales</taxon>
        <taxon>Flavobacteriaceae</taxon>
        <taxon>Flagellimonas</taxon>
    </lineage>
</organism>
<keyword evidence="4" id="KW-1185">Reference proteome</keyword>
<evidence type="ECO:0000313" key="3">
    <source>
        <dbReference type="EMBL" id="AWX44380.1"/>
    </source>
</evidence>
<feature type="region of interest" description="Disordered" evidence="1">
    <location>
        <begin position="100"/>
        <end position="119"/>
    </location>
</feature>
<evidence type="ECO:0008006" key="5">
    <source>
        <dbReference type="Google" id="ProtNLM"/>
    </source>
</evidence>
<sequence>MKTNYVALALFLILIQSVNAQKTDAEEMAAYQTKTMTAELNLSEEQKPKVAAINTKYAEESANLINADGSMFGKMGDMKAINKRKNAELEKVLNERQMEKYEDDLAPKMRKHMRKHMMG</sequence>
<dbReference type="KEGG" id="spon:HME9304_01380"/>